<evidence type="ECO:0000313" key="3">
    <source>
        <dbReference type="Proteomes" id="UP000295517"/>
    </source>
</evidence>
<dbReference type="Pfam" id="PF12706">
    <property type="entry name" value="Lactamase_B_2"/>
    <property type="match status" value="1"/>
</dbReference>
<name>A0AAX1ED63_9GAMM</name>
<evidence type="ECO:0000313" key="2">
    <source>
        <dbReference type="EMBL" id="QBR82907.1"/>
    </source>
</evidence>
<protein>
    <submittedName>
        <fullName evidence="2">MBL fold metallo-hydrolase</fullName>
    </submittedName>
</protein>
<dbReference type="PANTHER" id="PTHR15032">
    <property type="entry name" value="N-ACYL-PHOSPHATIDYLETHANOLAMINE-HYDROLYZING PHOSPHOLIPASE D"/>
    <property type="match status" value="1"/>
</dbReference>
<dbReference type="InterPro" id="IPR036866">
    <property type="entry name" value="RibonucZ/Hydroxyglut_hydro"/>
</dbReference>
<organism evidence="2 3">
    <name type="scientific">Legionella israelensis</name>
    <dbReference type="NCBI Taxonomy" id="454"/>
    <lineage>
        <taxon>Bacteria</taxon>
        <taxon>Pseudomonadati</taxon>
        <taxon>Pseudomonadota</taxon>
        <taxon>Gammaproteobacteria</taxon>
        <taxon>Legionellales</taxon>
        <taxon>Legionellaceae</taxon>
        <taxon>Legionella</taxon>
    </lineage>
</organism>
<sequence>MRYFLLLVFILTGCQGGYYTGPVSDHFDGKKFYYPGEREKPRSFTRDIYNIWTAVFQPLWYLPKDVKPYSICPSQIKGIKISFINHSTVLIQSKKINVLLDPIYAYRASPFSWIGPARAHKPGIHFQNLPKIDVVLISHNHYDHMDVSTLKRLDKAFHPLFIVPLGNKIFLKRFAIKNVKELDWWQEIKIKNTSIHFLPAHHSTQRWLHDYNYTLWGSYGLQMGDKKIYYAGDTGYANHFKMIRQHWGRPDFALIPIGAYKPRSLLRVNHIDPFEAVKCHLELGSRLSMGIHWGTFKLSEESVNQPAKDLILAREKLGVSPKAFILPTENFFKP</sequence>
<dbReference type="InterPro" id="IPR001279">
    <property type="entry name" value="Metallo-B-lactamas"/>
</dbReference>
<dbReference type="RefSeq" id="WP_135059423.1">
    <property type="nucleotide sequence ID" value="NZ_CP038254.1"/>
</dbReference>
<gene>
    <name evidence="2" type="ORF">E3983_00145</name>
</gene>
<dbReference type="SUPFAM" id="SSF56281">
    <property type="entry name" value="Metallo-hydrolase/oxidoreductase"/>
    <property type="match status" value="1"/>
</dbReference>
<dbReference type="GO" id="GO:0005737">
    <property type="term" value="C:cytoplasm"/>
    <property type="evidence" value="ECO:0007669"/>
    <property type="project" value="TreeGrafter"/>
</dbReference>
<accession>A0AAX1ED63</accession>
<dbReference type="PANTHER" id="PTHR15032:SF4">
    <property type="entry name" value="N-ACYL-PHOSPHATIDYLETHANOLAMINE-HYDROLYZING PHOSPHOLIPASE D"/>
    <property type="match status" value="1"/>
</dbReference>
<proteinExistence type="predicted"/>
<evidence type="ECO:0000259" key="1">
    <source>
        <dbReference type="Pfam" id="PF12706"/>
    </source>
</evidence>
<dbReference type="AlphaFoldDB" id="A0AAX1ED63"/>
<dbReference type="Gene3D" id="3.60.15.10">
    <property type="entry name" value="Ribonuclease Z/Hydroxyacylglutathione hydrolase-like"/>
    <property type="match status" value="1"/>
</dbReference>
<dbReference type="Proteomes" id="UP000295517">
    <property type="component" value="Chromosome"/>
</dbReference>
<feature type="domain" description="Metallo-beta-lactamase" evidence="1">
    <location>
        <begin position="97"/>
        <end position="293"/>
    </location>
</feature>
<dbReference type="EMBL" id="CP038254">
    <property type="protein sequence ID" value="QBR82907.1"/>
    <property type="molecule type" value="Genomic_DNA"/>
</dbReference>
<reference evidence="2 3" key="1">
    <citation type="submission" date="2019-03" db="EMBL/GenBank/DDBJ databases">
        <title>Diverse conjugative elements silence natural transformation in Legionella species.</title>
        <authorList>
            <person name="Durieux I."/>
            <person name="Ginevra C."/>
            <person name="Attaiech L."/>
            <person name="Picq K."/>
            <person name="Juan P.A."/>
            <person name="Jarraud S."/>
            <person name="Charpentier X."/>
        </authorList>
    </citation>
    <scope>NUCLEOTIDE SEQUENCE [LARGE SCALE GENOMIC DNA]</scope>
    <source>
        <strain evidence="2 3">HL-0427-4011</strain>
    </source>
</reference>